<organism evidence="1">
    <name type="scientific">Sesamum angustifolium</name>
    <dbReference type="NCBI Taxonomy" id="2727405"/>
    <lineage>
        <taxon>Eukaryota</taxon>
        <taxon>Viridiplantae</taxon>
        <taxon>Streptophyta</taxon>
        <taxon>Embryophyta</taxon>
        <taxon>Tracheophyta</taxon>
        <taxon>Spermatophyta</taxon>
        <taxon>Magnoliopsida</taxon>
        <taxon>eudicotyledons</taxon>
        <taxon>Gunneridae</taxon>
        <taxon>Pentapetalae</taxon>
        <taxon>asterids</taxon>
        <taxon>lamiids</taxon>
        <taxon>Lamiales</taxon>
        <taxon>Pedaliaceae</taxon>
        <taxon>Sesamum</taxon>
    </lineage>
</organism>
<dbReference type="AlphaFoldDB" id="A0AAW2LV71"/>
<sequence>MQMTNSKTTTTPSLAGEKFTLKTRCSLADPGIYKRFVELQQHWDGAMHLLRYLKEHGVKRQD</sequence>
<proteinExistence type="predicted"/>
<protein>
    <submittedName>
        <fullName evidence="1">Uncharacterized protein</fullName>
    </submittedName>
</protein>
<dbReference type="EMBL" id="JACGWK010000012">
    <property type="protein sequence ID" value="KAL0322633.1"/>
    <property type="molecule type" value="Genomic_DNA"/>
</dbReference>
<reference evidence="1" key="2">
    <citation type="journal article" date="2024" name="Plant">
        <title>Genomic evolution and insights into agronomic trait innovations of Sesamum species.</title>
        <authorList>
            <person name="Miao H."/>
            <person name="Wang L."/>
            <person name="Qu L."/>
            <person name="Liu H."/>
            <person name="Sun Y."/>
            <person name="Le M."/>
            <person name="Wang Q."/>
            <person name="Wei S."/>
            <person name="Zheng Y."/>
            <person name="Lin W."/>
            <person name="Duan Y."/>
            <person name="Cao H."/>
            <person name="Xiong S."/>
            <person name="Wang X."/>
            <person name="Wei L."/>
            <person name="Li C."/>
            <person name="Ma Q."/>
            <person name="Ju M."/>
            <person name="Zhao R."/>
            <person name="Li G."/>
            <person name="Mu C."/>
            <person name="Tian Q."/>
            <person name="Mei H."/>
            <person name="Zhang T."/>
            <person name="Gao T."/>
            <person name="Zhang H."/>
        </authorList>
    </citation>
    <scope>NUCLEOTIDE SEQUENCE</scope>
    <source>
        <strain evidence="1">G01</strain>
    </source>
</reference>
<evidence type="ECO:0000313" key="1">
    <source>
        <dbReference type="EMBL" id="KAL0322633.1"/>
    </source>
</evidence>
<gene>
    <name evidence="1" type="ORF">Sangu_1882600</name>
</gene>
<name>A0AAW2LV71_9LAMI</name>
<comment type="caution">
    <text evidence="1">The sequence shown here is derived from an EMBL/GenBank/DDBJ whole genome shotgun (WGS) entry which is preliminary data.</text>
</comment>
<accession>A0AAW2LV71</accession>
<reference evidence="1" key="1">
    <citation type="submission" date="2020-06" db="EMBL/GenBank/DDBJ databases">
        <authorList>
            <person name="Li T."/>
            <person name="Hu X."/>
            <person name="Zhang T."/>
            <person name="Song X."/>
            <person name="Zhang H."/>
            <person name="Dai N."/>
            <person name="Sheng W."/>
            <person name="Hou X."/>
            <person name="Wei L."/>
        </authorList>
    </citation>
    <scope>NUCLEOTIDE SEQUENCE</scope>
    <source>
        <strain evidence="1">G01</strain>
        <tissue evidence="1">Leaf</tissue>
    </source>
</reference>